<evidence type="ECO:0000313" key="1">
    <source>
        <dbReference type="EMBL" id="GHJ86269.1"/>
    </source>
</evidence>
<evidence type="ECO:0000313" key="2">
    <source>
        <dbReference type="Proteomes" id="UP000620104"/>
    </source>
</evidence>
<protein>
    <submittedName>
        <fullName evidence="1">Uncharacterized protein</fullName>
    </submittedName>
</protein>
<comment type="caution">
    <text evidence="1">The sequence shown here is derived from an EMBL/GenBank/DDBJ whole genome shotgun (WGS) entry which is preliminary data.</text>
</comment>
<proteinExistence type="predicted"/>
<dbReference type="GO" id="GO:0008757">
    <property type="term" value="F:S-adenosylmethionine-dependent methyltransferase activity"/>
    <property type="evidence" value="ECO:0007669"/>
    <property type="project" value="UniProtKB-ARBA"/>
</dbReference>
<dbReference type="Gene3D" id="3.40.50.150">
    <property type="entry name" value="Vaccinia Virus protein VP39"/>
    <property type="match status" value="1"/>
</dbReference>
<organism evidence="1 2">
    <name type="scientific">Naganishia liquefaciens</name>
    <dbReference type="NCBI Taxonomy" id="104408"/>
    <lineage>
        <taxon>Eukaryota</taxon>
        <taxon>Fungi</taxon>
        <taxon>Dikarya</taxon>
        <taxon>Basidiomycota</taxon>
        <taxon>Agaricomycotina</taxon>
        <taxon>Tremellomycetes</taxon>
        <taxon>Filobasidiales</taxon>
        <taxon>Filobasidiaceae</taxon>
        <taxon>Naganishia</taxon>
    </lineage>
</organism>
<dbReference type="InterPro" id="IPR019410">
    <property type="entry name" value="Methyltransf_16"/>
</dbReference>
<dbReference type="GO" id="GO:0005829">
    <property type="term" value="C:cytosol"/>
    <property type="evidence" value="ECO:0007669"/>
    <property type="project" value="TreeGrafter"/>
</dbReference>
<dbReference type="GO" id="GO:0032991">
    <property type="term" value="C:protein-containing complex"/>
    <property type="evidence" value="ECO:0007669"/>
    <property type="project" value="TreeGrafter"/>
</dbReference>
<dbReference type="Pfam" id="PF10294">
    <property type="entry name" value="Methyltransf_16"/>
    <property type="match status" value="1"/>
</dbReference>
<gene>
    <name evidence="1" type="ORF">NliqN6_2671</name>
</gene>
<dbReference type="AlphaFoldDB" id="A0A8H3TU83"/>
<accession>A0A8H3TU83</accession>
<dbReference type="EMBL" id="BLZA01000017">
    <property type="protein sequence ID" value="GHJ86269.1"/>
    <property type="molecule type" value="Genomic_DNA"/>
</dbReference>
<dbReference type="PANTHER" id="PTHR14614">
    <property type="entry name" value="HEPATOCELLULAR CARCINOMA-ASSOCIATED ANTIGEN"/>
    <property type="match status" value="1"/>
</dbReference>
<keyword evidence="2" id="KW-1185">Reference proteome</keyword>
<dbReference type="PANTHER" id="PTHR14614:SF109">
    <property type="entry name" value="RIBOSOMAL LYSINE N-METHYLTRANSFERASE 5"/>
    <property type="match status" value="1"/>
</dbReference>
<sequence length="345" mass="38364">MNPITQSSVSTALTPQRPPTFLLHLDKEATLVEDADEEIFSLYANLATDGQQDVTKKSGLGFVSSSEATYHVEFTLQPVNNEPAPDVTRLKAGGAVAHSARRNRSRKAAGRQQDMADKTIAVDISQDLASLRNRKGDTGSVIWRSSLFLAKQILQLYHFPNTAAPPFLTFDKAASSRVLELGAGTGVLGILLHELFASWTATDQYDNLKLISRNVKHNGEPKNMQIEEVDWVDLHKEKVQADKKHAGSQHAARTRFLAEEYDLIMAVDCIYNEALIPPFVSALEHYTIKGKTIVMVVCELRSADVMTVFLEEWIGRGGWTIYRLSDTALGQELKYSFVAWVAWKS</sequence>
<dbReference type="SUPFAM" id="SSF53335">
    <property type="entry name" value="S-adenosyl-L-methionine-dependent methyltransferases"/>
    <property type="match status" value="1"/>
</dbReference>
<dbReference type="OrthoDB" id="2529286at2759"/>
<name>A0A8H3TU83_9TREE</name>
<dbReference type="InterPro" id="IPR029063">
    <property type="entry name" value="SAM-dependent_MTases_sf"/>
</dbReference>
<dbReference type="Proteomes" id="UP000620104">
    <property type="component" value="Unassembled WGS sequence"/>
</dbReference>
<reference evidence="1" key="1">
    <citation type="submission" date="2020-07" db="EMBL/GenBank/DDBJ databases">
        <title>Draft Genome Sequence of a Deep-Sea Yeast, Naganishia (Cryptococcus) liquefaciens strain N6.</title>
        <authorList>
            <person name="Han Y.W."/>
            <person name="Kajitani R."/>
            <person name="Morimoto H."/>
            <person name="Parhat M."/>
            <person name="Tsubouchi H."/>
            <person name="Bakenova O."/>
            <person name="Ogata M."/>
            <person name="Argunhan B."/>
            <person name="Aoki R."/>
            <person name="Kajiwara S."/>
            <person name="Itoh T."/>
            <person name="Iwasaki H."/>
        </authorList>
    </citation>
    <scope>NUCLEOTIDE SEQUENCE</scope>
    <source>
        <strain evidence="1">N6</strain>
    </source>
</reference>